<sequence>MLGSNERQKIQADSDKKIKRGINRLLFQRFKSKRNRVVRATLIIIAIVMASFVFVLLRETNLVRQRYANAELTKKIKDLKLANESRKEQLAKLFDAKTLTEKANEIGLEKPGQEQIIYVPVPQINQLAINLQAANAENWQKKNSAIDYKLIYKNLADYYEQLHRGKPGGAQAQNSAGTSDIDYADGSADGVLLRQPNQVDAEYLRKVKENAAKAKSGATAAPAAGTDKLESTTDVTASEPAASSAPAETGSTETTAAK</sequence>
<evidence type="ECO:0000256" key="1">
    <source>
        <dbReference type="SAM" id="MobiDB-lite"/>
    </source>
</evidence>
<keyword evidence="2" id="KW-0812">Transmembrane</keyword>
<feature type="region of interest" description="Disordered" evidence="1">
    <location>
        <begin position="211"/>
        <end position="258"/>
    </location>
</feature>
<keyword evidence="2" id="KW-1133">Transmembrane helix</keyword>
<protein>
    <recommendedName>
        <fullName evidence="5">Cell division protein FtsL</fullName>
    </recommendedName>
</protein>
<evidence type="ECO:0000313" key="4">
    <source>
        <dbReference type="Proteomes" id="UP001220478"/>
    </source>
</evidence>
<feature type="compositionally biased region" description="Low complexity" evidence="1">
    <location>
        <begin position="213"/>
        <end position="226"/>
    </location>
</feature>
<dbReference type="EMBL" id="CP118868">
    <property type="protein sequence ID" value="WEG35905.1"/>
    <property type="molecule type" value="Genomic_DNA"/>
</dbReference>
<evidence type="ECO:0000313" key="3">
    <source>
        <dbReference type="EMBL" id="WEG35905.1"/>
    </source>
</evidence>
<keyword evidence="2" id="KW-0472">Membrane</keyword>
<evidence type="ECO:0000256" key="2">
    <source>
        <dbReference type="SAM" id="Phobius"/>
    </source>
</evidence>
<gene>
    <name evidence="3" type="ORF">PYS61_01690</name>
</gene>
<organism evidence="3 4">
    <name type="scientific">Amygdalobacter indicium</name>
    <dbReference type="NCBI Taxonomy" id="3029272"/>
    <lineage>
        <taxon>Bacteria</taxon>
        <taxon>Bacillati</taxon>
        <taxon>Bacillota</taxon>
        <taxon>Clostridia</taxon>
        <taxon>Eubacteriales</taxon>
        <taxon>Oscillospiraceae</taxon>
        <taxon>Amygdalobacter</taxon>
    </lineage>
</organism>
<accession>A0ABY8C5D2</accession>
<reference evidence="3 4" key="1">
    <citation type="submission" date="2023-02" db="EMBL/GenBank/DDBJ databases">
        <title>Novel Oscillospiraceae bacterial genomes.</title>
        <authorList>
            <person name="Srinivasan S."/>
            <person name="Austin M.N."/>
            <person name="Fiedler T.L."/>
            <person name="Strenk S.M."/>
            <person name="Agnew K.J."/>
            <person name="Nagana Gowda G.A."/>
            <person name="Raftery D."/>
            <person name="Beamer M.A."/>
            <person name="Achilles S.L."/>
            <person name="Wiesenfeld H.C."/>
            <person name="Fredricks D.N."/>
            <person name="Hillier S.L."/>
        </authorList>
    </citation>
    <scope>NUCLEOTIDE SEQUENCE [LARGE SCALE GENOMIC DNA]</scope>
    <source>
        <strain evidence="3 4">CHIC02 1186E3-8</strain>
    </source>
</reference>
<keyword evidence="4" id="KW-1185">Reference proteome</keyword>
<dbReference type="RefSeq" id="WP_315571961.1">
    <property type="nucleotide sequence ID" value="NZ_CP118868.1"/>
</dbReference>
<proteinExistence type="predicted"/>
<dbReference type="Proteomes" id="UP001220478">
    <property type="component" value="Chromosome"/>
</dbReference>
<feature type="compositionally biased region" description="Low complexity" evidence="1">
    <location>
        <begin position="236"/>
        <end position="258"/>
    </location>
</feature>
<evidence type="ECO:0008006" key="5">
    <source>
        <dbReference type="Google" id="ProtNLM"/>
    </source>
</evidence>
<feature type="transmembrane region" description="Helical" evidence="2">
    <location>
        <begin position="37"/>
        <end position="57"/>
    </location>
</feature>
<name>A0ABY8C5D2_9FIRM</name>